<sequence>MTTGNAVFIHRLSDHLHYLERVRNTLRGEDDVQGISHAECRLGLWLYGEGWRLVERCAPQGDCLARALLDRHRRFHVTSNEALLRQAEGDYVGSYQAMADMLRVSLELSNLMLEADHWVSRAAVPVCG</sequence>
<dbReference type="AlphaFoldDB" id="A0A656HIX8"/>
<dbReference type="RefSeq" id="WP_002708873.1">
    <property type="nucleotide sequence ID" value="NZ_JH651384.1"/>
</dbReference>
<protein>
    <recommendedName>
        <fullName evidence="1">Chemoreceptor zinc-binding domain-containing protein</fullName>
    </recommendedName>
</protein>
<evidence type="ECO:0000313" key="3">
    <source>
        <dbReference type="Proteomes" id="UP000005317"/>
    </source>
</evidence>
<organism evidence="2 3">
    <name type="scientific">Thiothrix nivea (strain ATCC 35100 / DSM 5205 / JP2)</name>
    <dbReference type="NCBI Taxonomy" id="870187"/>
    <lineage>
        <taxon>Bacteria</taxon>
        <taxon>Pseudomonadati</taxon>
        <taxon>Pseudomonadota</taxon>
        <taxon>Gammaproteobacteria</taxon>
        <taxon>Thiotrichales</taxon>
        <taxon>Thiotrichaceae</taxon>
        <taxon>Thiothrix</taxon>
    </lineage>
</organism>
<dbReference type="Gene3D" id="1.20.120.30">
    <property type="entry name" value="Aspartate receptor, ligand-binding domain"/>
    <property type="match status" value="1"/>
</dbReference>
<dbReference type="EMBL" id="JH651384">
    <property type="protein sequence ID" value="EIJ34955.1"/>
    <property type="molecule type" value="Genomic_DNA"/>
</dbReference>
<evidence type="ECO:0000259" key="1">
    <source>
        <dbReference type="Pfam" id="PF13682"/>
    </source>
</evidence>
<gene>
    <name evidence="2" type="ORF">Thini_2401</name>
</gene>
<proteinExistence type="predicted"/>
<evidence type="ECO:0000313" key="2">
    <source>
        <dbReference type="EMBL" id="EIJ34955.1"/>
    </source>
</evidence>
<reference evidence="3" key="1">
    <citation type="journal article" date="2011" name="Stand. Genomic Sci.">
        <title>Genome sequence of the filamentous, gliding Thiothrix nivea neotype strain (JP2(T)).</title>
        <authorList>
            <person name="Lapidus A."/>
            <person name="Nolan M."/>
            <person name="Lucas S."/>
            <person name="Glavina Del Rio T."/>
            <person name="Tice H."/>
            <person name="Cheng J.F."/>
            <person name="Tapia R."/>
            <person name="Han C."/>
            <person name="Goodwin L."/>
            <person name="Pitluck S."/>
            <person name="Liolios K."/>
            <person name="Pagani I."/>
            <person name="Ivanova N."/>
            <person name="Huntemann M."/>
            <person name="Mavromatis K."/>
            <person name="Mikhailova N."/>
            <person name="Pati A."/>
            <person name="Chen A."/>
            <person name="Palaniappan K."/>
            <person name="Land M."/>
            <person name="Brambilla E.M."/>
            <person name="Rohde M."/>
            <person name="Abt B."/>
            <person name="Verbarg S."/>
            <person name="Goker M."/>
            <person name="Bristow J."/>
            <person name="Eisen J.A."/>
            <person name="Markowitz V."/>
            <person name="Hugenholtz P."/>
            <person name="Kyrpides N.C."/>
            <person name="Klenk H.P."/>
            <person name="Woyke T."/>
        </authorList>
    </citation>
    <scope>NUCLEOTIDE SEQUENCE [LARGE SCALE GENOMIC DNA]</scope>
    <source>
        <strain evidence="3">ATCC 35100 / DSM 5205 / JP2</strain>
    </source>
</reference>
<name>A0A656HIX8_THINJ</name>
<feature type="domain" description="Chemoreceptor zinc-binding" evidence="1">
    <location>
        <begin position="15"/>
        <end position="83"/>
    </location>
</feature>
<keyword evidence="3" id="KW-1185">Reference proteome</keyword>
<dbReference type="Proteomes" id="UP000005317">
    <property type="component" value="Unassembled WGS sequence"/>
</dbReference>
<dbReference type="Pfam" id="PF13682">
    <property type="entry name" value="CZB"/>
    <property type="match status" value="1"/>
</dbReference>
<accession>A0A656HIX8</accession>
<dbReference type="InterPro" id="IPR025991">
    <property type="entry name" value="Chemoreceptor_zinc-bind_dom"/>
</dbReference>